<comment type="caution">
    <text evidence="2">The sequence shown here is derived from an EMBL/GenBank/DDBJ whole genome shotgun (WGS) entry which is preliminary data.</text>
</comment>
<proteinExistence type="predicted"/>
<dbReference type="EMBL" id="JAFEMO010000006">
    <property type="protein sequence ID" value="KAH7568951.1"/>
    <property type="molecule type" value="Genomic_DNA"/>
</dbReference>
<evidence type="ECO:0000313" key="3">
    <source>
        <dbReference type="Proteomes" id="UP000827721"/>
    </source>
</evidence>
<accession>A0ABQ8HXA9</accession>
<dbReference type="InterPro" id="IPR025558">
    <property type="entry name" value="DUF4283"/>
</dbReference>
<feature type="domain" description="DUF4283" evidence="1">
    <location>
        <begin position="36"/>
        <end position="109"/>
    </location>
</feature>
<name>A0ABQ8HXA9_9ROSI</name>
<keyword evidence="3" id="KW-1185">Reference proteome</keyword>
<evidence type="ECO:0000313" key="2">
    <source>
        <dbReference type="EMBL" id="KAH7568951.1"/>
    </source>
</evidence>
<protein>
    <recommendedName>
        <fullName evidence="1">DUF4283 domain-containing protein</fullName>
    </recommendedName>
</protein>
<reference evidence="2 3" key="1">
    <citation type="submission" date="2021-02" db="EMBL/GenBank/DDBJ databases">
        <title>Plant Genome Project.</title>
        <authorList>
            <person name="Zhang R.-G."/>
        </authorList>
    </citation>
    <scope>NUCLEOTIDE SEQUENCE [LARGE SCALE GENOMIC DNA]</scope>
    <source>
        <tissue evidence="2">Leaves</tissue>
    </source>
</reference>
<dbReference type="Pfam" id="PF14111">
    <property type="entry name" value="DUF4283"/>
    <property type="match status" value="1"/>
</dbReference>
<sequence length="122" mass="13957">MDAKEVARPCASLSLVDEENAATWLGDDLWNVVDKKLGLRLVGKVWTNKHVNREAFRATIPKIWWTMQEVQVEVIQENIFVFHFKKRDDRQRVLTGGPWGFDRGLLVLEEPVGSGDLNRGVV</sequence>
<gene>
    <name evidence="2" type="ORF">JRO89_XS06G0078600</name>
</gene>
<evidence type="ECO:0000259" key="1">
    <source>
        <dbReference type="Pfam" id="PF14111"/>
    </source>
</evidence>
<organism evidence="2 3">
    <name type="scientific">Xanthoceras sorbifolium</name>
    <dbReference type="NCBI Taxonomy" id="99658"/>
    <lineage>
        <taxon>Eukaryota</taxon>
        <taxon>Viridiplantae</taxon>
        <taxon>Streptophyta</taxon>
        <taxon>Embryophyta</taxon>
        <taxon>Tracheophyta</taxon>
        <taxon>Spermatophyta</taxon>
        <taxon>Magnoliopsida</taxon>
        <taxon>eudicotyledons</taxon>
        <taxon>Gunneridae</taxon>
        <taxon>Pentapetalae</taxon>
        <taxon>rosids</taxon>
        <taxon>malvids</taxon>
        <taxon>Sapindales</taxon>
        <taxon>Sapindaceae</taxon>
        <taxon>Xanthoceroideae</taxon>
        <taxon>Xanthoceras</taxon>
    </lineage>
</organism>
<dbReference type="Proteomes" id="UP000827721">
    <property type="component" value="Unassembled WGS sequence"/>
</dbReference>